<reference evidence="2 3" key="2">
    <citation type="submission" date="2018-11" db="EMBL/GenBank/DDBJ databases">
        <authorList>
            <consortium name="Pathogen Informatics"/>
        </authorList>
    </citation>
    <scope>NUCLEOTIDE SEQUENCE [LARGE SCALE GENOMIC DNA]</scope>
</reference>
<dbReference type="GO" id="GO:0071949">
    <property type="term" value="F:FAD binding"/>
    <property type="evidence" value="ECO:0007669"/>
    <property type="project" value="InterPro"/>
</dbReference>
<accession>A0A0M3JA19</accession>
<keyword evidence="3" id="KW-1185">Reference proteome</keyword>
<proteinExistence type="predicted"/>
<evidence type="ECO:0000313" key="4">
    <source>
        <dbReference type="WBParaSite" id="ASIM_0000443901-mRNA-1"/>
    </source>
</evidence>
<dbReference type="InterPro" id="IPR002938">
    <property type="entry name" value="FAD-bd"/>
</dbReference>
<dbReference type="PANTHER" id="PTHR43876">
    <property type="entry name" value="UBIQUINONE BIOSYNTHESIS MONOOXYGENASE COQ6, MITOCHONDRIAL"/>
    <property type="match status" value="1"/>
</dbReference>
<evidence type="ECO:0000313" key="2">
    <source>
        <dbReference type="EMBL" id="VDK23449.1"/>
    </source>
</evidence>
<dbReference type="Gene3D" id="3.30.9.10">
    <property type="entry name" value="D-Amino Acid Oxidase, subunit A, domain 2"/>
    <property type="match status" value="1"/>
</dbReference>
<dbReference type="Proteomes" id="UP000267096">
    <property type="component" value="Unassembled WGS sequence"/>
</dbReference>
<dbReference type="WBParaSite" id="ASIM_0000443901-mRNA-1">
    <property type="protein sequence ID" value="ASIM_0000443901-mRNA-1"/>
    <property type="gene ID" value="ASIM_0000443901"/>
</dbReference>
<organism evidence="4">
    <name type="scientific">Anisakis simplex</name>
    <name type="common">Herring worm</name>
    <dbReference type="NCBI Taxonomy" id="6269"/>
    <lineage>
        <taxon>Eukaryota</taxon>
        <taxon>Metazoa</taxon>
        <taxon>Ecdysozoa</taxon>
        <taxon>Nematoda</taxon>
        <taxon>Chromadorea</taxon>
        <taxon>Rhabditida</taxon>
        <taxon>Spirurina</taxon>
        <taxon>Ascaridomorpha</taxon>
        <taxon>Ascaridoidea</taxon>
        <taxon>Anisakidae</taxon>
        <taxon>Anisakis</taxon>
        <taxon>Anisakis simplex complex</taxon>
    </lineage>
</organism>
<dbReference type="InterPro" id="IPR036188">
    <property type="entry name" value="FAD/NAD-bd_sf"/>
</dbReference>
<gene>
    <name evidence="2" type="ORF">ASIM_LOCUS4253</name>
</gene>
<dbReference type="PANTHER" id="PTHR43876:SF7">
    <property type="entry name" value="UBIQUINONE BIOSYNTHESIS MONOOXYGENASE COQ6, MITOCHONDRIAL"/>
    <property type="match status" value="1"/>
</dbReference>
<sequence>MVLDSCSKSAIRLQPPDPRDEVAYIIENNAMVEFLSERVREKCQNVVVKTKMKVEDCCFPDTLAELAELKLSDGSEISTPLIIGADGVQSKVRQSLGVDYTSWEYNQRGVVATVKIRAEDDNGAAWQRFSKHGPIALLPLSEEYSSLVWTTSNEHAKRLLSLTPEEFVDELNYYL</sequence>
<evidence type="ECO:0000259" key="1">
    <source>
        <dbReference type="Pfam" id="PF01494"/>
    </source>
</evidence>
<name>A0A0M3JA19_ANISI</name>
<dbReference type="AlphaFoldDB" id="A0A0M3JA19"/>
<dbReference type="SUPFAM" id="SSF51905">
    <property type="entry name" value="FAD/NAD(P)-binding domain"/>
    <property type="match status" value="1"/>
</dbReference>
<evidence type="ECO:0000313" key="3">
    <source>
        <dbReference type="Proteomes" id="UP000267096"/>
    </source>
</evidence>
<dbReference type="GO" id="GO:0005739">
    <property type="term" value="C:mitochondrion"/>
    <property type="evidence" value="ECO:0007669"/>
    <property type="project" value="TreeGrafter"/>
</dbReference>
<feature type="domain" description="FAD-binding" evidence="1">
    <location>
        <begin position="71"/>
        <end position="171"/>
    </location>
</feature>
<protein>
    <submittedName>
        <fullName evidence="4">FAD_binding_3 domain-containing protein</fullName>
    </submittedName>
</protein>
<reference evidence="4" key="1">
    <citation type="submission" date="2017-02" db="UniProtKB">
        <authorList>
            <consortium name="WormBaseParasite"/>
        </authorList>
    </citation>
    <scope>IDENTIFICATION</scope>
</reference>
<dbReference type="Pfam" id="PF01494">
    <property type="entry name" value="FAD_binding_3"/>
    <property type="match status" value="1"/>
</dbReference>
<dbReference type="OrthoDB" id="683240at2759"/>
<dbReference type="InterPro" id="IPR051205">
    <property type="entry name" value="UbiH/COQ6_monooxygenase"/>
</dbReference>
<dbReference type="EMBL" id="UYRR01007254">
    <property type="protein sequence ID" value="VDK23449.1"/>
    <property type="molecule type" value="Genomic_DNA"/>
</dbReference>